<feature type="compositionally biased region" description="Basic residues" evidence="1">
    <location>
        <begin position="402"/>
        <end position="411"/>
    </location>
</feature>
<feature type="region of interest" description="Disordered" evidence="1">
    <location>
        <begin position="282"/>
        <end position="368"/>
    </location>
</feature>
<protein>
    <submittedName>
        <fullName evidence="4">Uncharacterized protein</fullName>
    </submittedName>
</protein>
<feature type="compositionally biased region" description="Acidic residues" evidence="1">
    <location>
        <begin position="178"/>
        <end position="217"/>
    </location>
</feature>
<evidence type="ECO:0000256" key="1">
    <source>
        <dbReference type="SAM" id="MobiDB-lite"/>
    </source>
</evidence>
<dbReference type="RefSeq" id="XP_004524611.1">
    <property type="nucleotide sequence ID" value="XM_004524554.3"/>
</dbReference>
<name>W8ACL6_CERCA</name>
<evidence type="ECO:0000256" key="2">
    <source>
        <dbReference type="SAM" id="Phobius"/>
    </source>
</evidence>
<dbReference type="GeneID" id="101448619"/>
<keyword evidence="2" id="KW-1133">Transmembrane helix</keyword>
<reference evidence="4" key="1">
    <citation type="submission" date="2013-07" db="EMBL/GenBank/DDBJ databases">
        <authorList>
            <person name="Geib S."/>
        </authorList>
    </citation>
    <scope>NUCLEOTIDE SEQUENCE</scope>
</reference>
<dbReference type="AlphaFoldDB" id="W8ACL6"/>
<dbReference type="OrthoDB" id="7429417at2759"/>
<evidence type="ECO:0000313" key="4">
    <source>
        <dbReference type="EMBL" id="JAB85645.1"/>
    </source>
</evidence>
<feature type="chain" id="PRO_5004905723" evidence="3">
    <location>
        <begin position="29"/>
        <end position="552"/>
    </location>
</feature>
<dbReference type="EMBL" id="GAMC01020910">
    <property type="protein sequence ID" value="JAB85645.1"/>
    <property type="molecule type" value="mRNA"/>
</dbReference>
<feature type="region of interest" description="Disordered" evidence="1">
    <location>
        <begin position="398"/>
        <end position="421"/>
    </location>
</feature>
<feature type="compositionally biased region" description="Gly residues" evidence="1">
    <location>
        <begin position="291"/>
        <end position="300"/>
    </location>
</feature>
<proteinExistence type="evidence at transcript level"/>
<feature type="signal peptide" evidence="3">
    <location>
        <begin position="1"/>
        <end position="28"/>
    </location>
</feature>
<feature type="region of interest" description="Disordered" evidence="1">
    <location>
        <begin position="169"/>
        <end position="232"/>
    </location>
</feature>
<keyword evidence="2" id="KW-0472">Membrane</keyword>
<keyword evidence="2" id="KW-0812">Transmembrane</keyword>
<evidence type="ECO:0000256" key="3">
    <source>
        <dbReference type="SAM" id="SignalP"/>
    </source>
</evidence>
<dbReference type="KEGG" id="ccat:101448619"/>
<feature type="compositionally biased region" description="Basic residues" evidence="1">
    <location>
        <begin position="301"/>
        <end position="313"/>
    </location>
</feature>
<keyword evidence="3" id="KW-0732">Signal</keyword>
<accession>W8ACL6</accession>
<feature type="transmembrane region" description="Helical" evidence="2">
    <location>
        <begin position="457"/>
        <end position="476"/>
    </location>
</feature>
<feature type="compositionally biased region" description="Basic residues" evidence="1">
    <location>
        <begin position="350"/>
        <end position="365"/>
    </location>
</feature>
<organism evidence="4">
    <name type="scientific">Ceratitis capitata</name>
    <name type="common">Mediterranean fruit fly</name>
    <name type="synonym">Tephritis capitata</name>
    <dbReference type="NCBI Taxonomy" id="7213"/>
    <lineage>
        <taxon>Eukaryota</taxon>
        <taxon>Metazoa</taxon>
        <taxon>Ecdysozoa</taxon>
        <taxon>Arthropoda</taxon>
        <taxon>Hexapoda</taxon>
        <taxon>Insecta</taxon>
        <taxon>Pterygota</taxon>
        <taxon>Neoptera</taxon>
        <taxon>Endopterygota</taxon>
        <taxon>Diptera</taxon>
        <taxon>Brachycera</taxon>
        <taxon>Muscomorpha</taxon>
        <taxon>Tephritoidea</taxon>
        <taxon>Tephritidae</taxon>
        <taxon>Ceratitis</taxon>
        <taxon>Ceratitis</taxon>
    </lineage>
</organism>
<reference evidence="4" key="2">
    <citation type="journal article" date="2014" name="BMC Genomics">
        <title>A genomic perspective to assessing quality of mass-reared SIT flies used in Mediterranean fruit fly (Ceratitis capitata) eradication in California.</title>
        <authorList>
            <person name="Calla B."/>
            <person name="Hall B."/>
            <person name="Hou S."/>
            <person name="Geib S.M."/>
        </authorList>
    </citation>
    <scope>NUCLEOTIDE SEQUENCE</scope>
</reference>
<sequence length="552" mass="61637">MDWSRRNYVFALLAHTLTLATLLPFAHCWSATTTTLNAAGGKTGVGGVGAGGAARAQSANEVSPYIDLMLCPLREQSWSCARQQSGRILDLWDGELSMQWQKLKVEADRQLNATIEKRGYSASETLTKEKPSTILKKIEIGTSYMKKYLAETMDGFLGREYDYVQTAPKQNFNNENNQVEEVEEAEEEEEEEGEEEEEEETDNDEAGEEDDDEEEDGVEHTENAQNDEDDTQQHIVTFQRRPVSVHNPQQHSDVAPLIGTAPGFANQHNSADVEFIEIEDNEQENTPPGQLKGGGGGHGGGNKKRRKNKRKKKPETLLVVQPAELELHGHGGHGHHQQEAIEWVPVTHSKPAKTKPKRKKKKKHQYTNDESVVVVEHEPSDHLGLGLLEELADAVDVGDGGHKRKHKKPTKYGRSVGVTRGKKKKKKKALAKLVLLGSFLKAKIELLLKILGAHLQIKFFAIALIGLLINIARFWIDVKRGGAPQKVVYVEHAHHQHHYEDHGDDWGGESGGSYWKRSLQTDPTVEEAATDSYQPVGQSSDPHYLAYHGQWQ</sequence>